<feature type="domain" description="Transposase InsH N-terminal" evidence="1">
    <location>
        <begin position="16"/>
        <end position="77"/>
    </location>
</feature>
<reference evidence="2 3" key="1">
    <citation type="submission" date="2018-09" db="EMBL/GenBank/DDBJ databases">
        <authorList>
            <consortium name="Pathogen Informatics"/>
        </authorList>
    </citation>
    <scope>NUCLEOTIDE SEQUENCE [LARGE SCALE GENOMIC DNA]</scope>
    <source>
        <strain evidence="2 3">OH-22767</strain>
    </source>
</reference>
<name>A0A383U4E1_9FLAO</name>
<accession>A0A383U4E1</accession>
<keyword evidence="3" id="KW-1185">Reference proteome</keyword>
<dbReference type="RefSeq" id="WP_245952970.1">
    <property type="nucleotide sequence ID" value="NZ_UNSC01000012.1"/>
</dbReference>
<dbReference type="AlphaFoldDB" id="A0A383U4E1"/>
<dbReference type="Proteomes" id="UP000262142">
    <property type="component" value="Unassembled WGS sequence"/>
</dbReference>
<evidence type="ECO:0000313" key="3">
    <source>
        <dbReference type="Proteomes" id="UP000262142"/>
    </source>
</evidence>
<organism evidence="2 3">
    <name type="scientific">Candidatus Ornithobacterium hominis</name>
    <dbReference type="NCBI Taxonomy" id="2497989"/>
    <lineage>
        <taxon>Bacteria</taxon>
        <taxon>Pseudomonadati</taxon>
        <taxon>Bacteroidota</taxon>
        <taxon>Flavobacteriia</taxon>
        <taxon>Flavobacteriales</taxon>
        <taxon>Weeksellaceae</taxon>
        <taxon>Ornithobacterium</taxon>
    </lineage>
</organism>
<dbReference type="InterPro" id="IPR008490">
    <property type="entry name" value="Transposase_InsH_N"/>
</dbReference>
<evidence type="ECO:0000259" key="1">
    <source>
        <dbReference type="Pfam" id="PF05598"/>
    </source>
</evidence>
<sequence>MQGKKKFTPKLFYQVSLEDLVPEDNFYRKLQTVLDLQFLYKKTEKYYGSEGQESIDPVVFFKFCLVGYLNNIISDRK</sequence>
<gene>
    <name evidence="2" type="ORF">SAMEA104719789_01764</name>
</gene>
<evidence type="ECO:0000313" key="2">
    <source>
        <dbReference type="EMBL" id="SZD74338.1"/>
    </source>
</evidence>
<proteinExistence type="predicted"/>
<protein>
    <recommendedName>
        <fullName evidence="1">Transposase InsH N-terminal domain-containing protein</fullName>
    </recommendedName>
</protein>
<dbReference type="Pfam" id="PF05598">
    <property type="entry name" value="DUF772"/>
    <property type="match status" value="1"/>
</dbReference>
<dbReference type="EMBL" id="UNSC01000012">
    <property type="protein sequence ID" value="SZD74338.1"/>
    <property type="molecule type" value="Genomic_DNA"/>
</dbReference>